<evidence type="ECO:0000256" key="4">
    <source>
        <dbReference type="ARBA" id="ARBA00022553"/>
    </source>
</evidence>
<dbReference type="Pfam" id="PF00512">
    <property type="entry name" value="HisKA"/>
    <property type="match status" value="1"/>
</dbReference>
<protein>
    <recommendedName>
        <fullName evidence="3">histidine kinase</fullName>
        <ecNumber evidence="3">2.7.13.3</ecNumber>
    </recommendedName>
</protein>
<evidence type="ECO:0000313" key="13">
    <source>
        <dbReference type="EMBL" id="MPM05400.1"/>
    </source>
</evidence>
<dbReference type="EC" id="2.7.13.3" evidence="3"/>
<dbReference type="Pfam" id="PF00672">
    <property type="entry name" value="HAMP"/>
    <property type="match status" value="1"/>
</dbReference>
<name>A0A644WNK0_9ZZZZ</name>
<organism evidence="13">
    <name type="scientific">bioreactor metagenome</name>
    <dbReference type="NCBI Taxonomy" id="1076179"/>
    <lineage>
        <taxon>unclassified sequences</taxon>
        <taxon>metagenomes</taxon>
        <taxon>ecological metagenomes</taxon>
    </lineage>
</organism>
<dbReference type="InterPro" id="IPR036890">
    <property type="entry name" value="HATPase_C_sf"/>
</dbReference>
<comment type="catalytic activity">
    <reaction evidence="1">
        <text>ATP + protein L-histidine = ADP + protein N-phospho-L-histidine.</text>
        <dbReference type="EC" id="2.7.13.3"/>
    </reaction>
</comment>
<proteinExistence type="predicted"/>
<evidence type="ECO:0000256" key="1">
    <source>
        <dbReference type="ARBA" id="ARBA00000085"/>
    </source>
</evidence>
<evidence type="ECO:0000259" key="11">
    <source>
        <dbReference type="PROSITE" id="PS50109"/>
    </source>
</evidence>
<dbReference type="GO" id="GO:0005886">
    <property type="term" value="C:plasma membrane"/>
    <property type="evidence" value="ECO:0007669"/>
    <property type="project" value="TreeGrafter"/>
</dbReference>
<dbReference type="SMART" id="SM00304">
    <property type="entry name" value="HAMP"/>
    <property type="match status" value="1"/>
</dbReference>
<keyword evidence="6 10" id="KW-0812">Transmembrane</keyword>
<dbReference type="CDD" id="cd00082">
    <property type="entry name" value="HisKA"/>
    <property type="match status" value="1"/>
</dbReference>
<dbReference type="Gene3D" id="3.30.565.10">
    <property type="entry name" value="Histidine kinase-like ATPase, C-terminal domain"/>
    <property type="match status" value="1"/>
</dbReference>
<keyword evidence="7 13" id="KW-0418">Kinase</keyword>
<dbReference type="CDD" id="cd06225">
    <property type="entry name" value="HAMP"/>
    <property type="match status" value="1"/>
</dbReference>
<accession>A0A644WNK0</accession>
<keyword evidence="8 10" id="KW-1133">Transmembrane helix</keyword>
<dbReference type="SUPFAM" id="SSF47384">
    <property type="entry name" value="Homodimeric domain of signal transducing histidine kinase"/>
    <property type="match status" value="1"/>
</dbReference>
<gene>
    <name evidence="13" type="primary">sasA_150</name>
    <name evidence="13" type="ORF">SDC9_51690</name>
</gene>
<reference evidence="13" key="1">
    <citation type="submission" date="2019-08" db="EMBL/GenBank/DDBJ databases">
        <authorList>
            <person name="Kucharzyk K."/>
            <person name="Murdoch R.W."/>
            <person name="Higgins S."/>
            <person name="Loffler F."/>
        </authorList>
    </citation>
    <scope>NUCLEOTIDE SEQUENCE</scope>
</reference>
<dbReference type="EMBL" id="VSSQ01001128">
    <property type="protein sequence ID" value="MPM05400.1"/>
    <property type="molecule type" value="Genomic_DNA"/>
</dbReference>
<dbReference type="InterPro" id="IPR003594">
    <property type="entry name" value="HATPase_dom"/>
</dbReference>
<dbReference type="GO" id="GO:0000155">
    <property type="term" value="F:phosphorelay sensor kinase activity"/>
    <property type="evidence" value="ECO:0007669"/>
    <property type="project" value="InterPro"/>
</dbReference>
<dbReference type="InterPro" id="IPR003660">
    <property type="entry name" value="HAMP_dom"/>
</dbReference>
<dbReference type="PROSITE" id="PS50885">
    <property type="entry name" value="HAMP"/>
    <property type="match status" value="1"/>
</dbReference>
<dbReference type="SUPFAM" id="SSF55874">
    <property type="entry name" value="ATPase domain of HSP90 chaperone/DNA topoisomerase II/histidine kinase"/>
    <property type="match status" value="1"/>
</dbReference>
<keyword evidence="4" id="KW-0597">Phosphoprotein</keyword>
<dbReference type="SMART" id="SM00388">
    <property type="entry name" value="HisKA"/>
    <property type="match status" value="1"/>
</dbReference>
<dbReference type="SMART" id="SM00387">
    <property type="entry name" value="HATPase_c"/>
    <property type="match status" value="1"/>
</dbReference>
<comment type="subcellular location">
    <subcellularLocation>
        <location evidence="2">Membrane</location>
        <topology evidence="2">Multi-pass membrane protein</topology>
    </subcellularLocation>
</comment>
<evidence type="ECO:0000256" key="2">
    <source>
        <dbReference type="ARBA" id="ARBA00004141"/>
    </source>
</evidence>
<sequence length="394" mass="43996">MGKVKQLFRNLSLRKSIALYIAVFALIALTSELCYSAIARIEKNYPPSGNQYYLTTEGGEQLGEGIYIGTSPADMSAEDRRAIVVLNTVSTVSVPIYSALCVIAAALLFYRNKLKKPLLLLADASDRISKNDLGFSVDYESHDEMGRLCGSFEKMRAALEENNKSMWRAMEERRRLNAAFSHDLRTPLTVLRGYTDFLKNYLPQSKVSGEKTIATVATMSEHIERLENYVQMMSEAQKLEDITVLTKEMEVCTILKQMRDTVQLVAQNAGLKSDFESELIEKQLCLDFPIVLRVYENLIANAARYAESAVSVRLKYSASTLIVTVSDDGKGFTDEDLKQAGKPYYRNQADSGESHFGLGLYICRVLCQKHGGDIFIENGDHGGAKVSAKFYVKS</sequence>
<dbReference type="InterPro" id="IPR050398">
    <property type="entry name" value="HssS/ArlS-like"/>
</dbReference>
<feature type="transmembrane region" description="Helical" evidence="10">
    <location>
        <begin position="82"/>
        <end position="110"/>
    </location>
</feature>
<keyword evidence="5 13" id="KW-0808">Transferase</keyword>
<dbReference type="InterPro" id="IPR036097">
    <property type="entry name" value="HisK_dim/P_sf"/>
</dbReference>
<evidence type="ECO:0000256" key="3">
    <source>
        <dbReference type="ARBA" id="ARBA00012438"/>
    </source>
</evidence>
<evidence type="ECO:0000256" key="6">
    <source>
        <dbReference type="ARBA" id="ARBA00022692"/>
    </source>
</evidence>
<dbReference type="SUPFAM" id="SSF158472">
    <property type="entry name" value="HAMP domain-like"/>
    <property type="match status" value="1"/>
</dbReference>
<evidence type="ECO:0000259" key="12">
    <source>
        <dbReference type="PROSITE" id="PS50885"/>
    </source>
</evidence>
<dbReference type="PRINTS" id="PR00344">
    <property type="entry name" value="BCTRLSENSOR"/>
</dbReference>
<dbReference type="InterPro" id="IPR004358">
    <property type="entry name" value="Sig_transdc_His_kin-like_C"/>
</dbReference>
<keyword evidence="9 10" id="KW-0472">Membrane</keyword>
<dbReference type="Gene3D" id="1.10.287.130">
    <property type="match status" value="1"/>
</dbReference>
<feature type="domain" description="HAMP" evidence="12">
    <location>
        <begin position="112"/>
        <end position="164"/>
    </location>
</feature>
<dbReference type="AlphaFoldDB" id="A0A644WNK0"/>
<dbReference type="Pfam" id="PF02518">
    <property type="entry name" value="HATPase_c"/>
    <property type="match status" value="1"/>
</dbReference>
<evidence type="ECO:0000256" key="8">
    <source>
        <dbReference type="ARBA" id="ARBA00022989"/>
    </source>
</evidence>
<dbReference type="InterPro" id="IPR003661">
    <property type="entry name" value="HisK_dim/P_dom"/>
</dbReference>
<evidence type="ECO:0000256" key="10">
    <source>
        <dbReference type="SAM" id="Phobius"/>
    </source>
</evidence>
<evidence type="ECO:0000256" key="7">
    <source>
        <dbReference type="ARBA" id="ARBA00022777"/>
    </source>
</evidence>
<dbReference type="Gene3D" id="6.10.340.10">
    <property type="match status" value="1"/>
</dbReference>
<dbReference type="PANTHER" id="PTHR45528:SF8">
    <property type="entry name" value="HISTIDINE KINASE"/>
    <property type="match status" value="1"/>
</dbReference>
<dbReference type="PANTHER" id="PTHR45528">
    <property type="entry name" value="SENSOR HISTIDINE KINASE CPXA"/>
    <property type="match status" value="1"/>
</dbReference>
<feature type="domain" description="Histidine kinase" evidence="11">
    <location>
        <begin position="179"/>
        <end position="394"/>
    </location>
</feature>
<evidence type="ECO:0000256" key="9">
    <source>
        <dbReference type="ARBA" id="ARBA00023136"/>
    </source>
</evidence>
<dbReference type="InterPro" id="IPR005467">
    <property type="entry name" value="His_kinase_dom"/>
</dbReference>
<comment type="caution">
    <text evidence="13">The sequence shown here is derived from an EMBL/GenBank/DDBJ whole genome shotgun (WGS) entry which is preliminary data.</text>
</comment>
<dbReference type="PROSITE" id="PS50109">
    <property type="entry name" value="HIS_KIN"/>
    <property type="match status" value="1"/>
</dbReference>
<evidence type="ECO:0000256" key="5">
    <source>
        <dbReference type="ARBA" id="ARBA00022679"/>
    </source>
</evidence>